<dbReference type="Proteomes" id="UP001396334">
    <property type="component" value="Unassembled WGS sequence"/>
</dbReference>
<sequence length="96" mass="10627">MRVSDSLAANWNHLWVASILLFKFMELTELLCLQGRFPTITLLVYSATFTLIVLSAAFVLDLAAMFQSVLHSKPGPVSPKTCKGGICWHNFPVVSD</sequence>
<protein>
    <submittedName>
        <fullName evidence="2">Uncharacterized protein</fullName>
    </submittedName>
</protein>
<gene>
    <name evidence="2" type="ORF">V6N11_074440</name>
</gene>
<organism evidence="2 3">
    <name type="scientific">Hibiscus sabdariffa</name>
    <name type="common">roselle</name>
    <dbReference type="NCBI Taxonomy" id="183260"/>
    <lineage>
        <taxon>Eukaryota</taxon>
        <taxon>Viridiplantae</taxon>
        <taxon>Streptophyta</taxon>
        <taxon>Embryophyta</taxon>
        <taxon>Tracheophyta</taxon>
        <taxon>Spermatophyta</taxon>
        <taxon>Magnoliopsida</taxon>
        <taxon>eudicotyledons</taxon>
        <taxon>Gunneridae</taxon>
        <taxon>Pentapetalae</taxon>
        <taxon>rosids</taxon>
        <taxon>malvids</taxon>
        <taxon>Malvales</taxon>
        <taxon>Malvaceae</taxon>
        <taxon>Malvoideae</taxon>
        <taxon>Hibiscus</taxon>
    </lineage>
</organism>
<dbReference type="EMBL" id="JBBPBN010000026">
    <property type="protein sequence ID" value="KAK9007520.1"/>
    <property type="molecule type" value="Genomic_DNA"/>
</dbReference>
<evidence type="ECO:0000256" key="1">
    <source>
        <dbReference type="SAM" id="Phobius"/>
    </source>
</evidence>
<keyword evidence="1" id="KW-0812">Transmembrane</keyword>
<name>A0ABR2R3X8_9ROSI</name>
<feature type="transmembrane region" description="Helical" evidence="1">
    <location>
        <begin position="40"/>
        <end position="66"/>
    </location>
</feature>
<keyword evidence="1" id="KW-1133">Transmembrane helix</keyword>
<comment type="caution">
    <text evidence="2">The sequence shown here is derived from an EMBL/GenBank/DDBJ whole genome shotgun (WGS) entry which is preliminary data.</text>
</comment>
<keyword evidence="3" id="KW-1185">Reference proteome</keyword>
<evidence type="ECO:0000313" key="3">
    <source>
        <dbReference type="Proteomes" id="UP001396334"/>
    </source>
</evidence>
<evidence type="ECO:0000313" key="2">
    <source>
        <dbReference type="EMBL" id="KAK9007520.1"/>
    </source>
</evidence>
<proteinExistence type="predicted"/>
<keyword evidence="1" id="KW-0472">Membrane</keyword>
<accession>A0ABR2R3X8</accession>
<reference evidence="2 3" key="1">
    <citation type="journal article" date="2024" name="G3 (Bethesda)">
        <title>Genome assembly of Hibiscus sabdariffa L. provides insights into metabolisms of medicinal natural products.</title>
        <authorList>
            <person name="Kim T."/>
        </authorList>
    </citation>
    <scope>NUCLEOTIDE SEQUENCE [LARGE SCALE GENOMIC DNA]</scope>
    <source>
        <strain evidence="2">TK-2024</strain>
        <tissue evidence="2">Old leaves</tissue>
    </source>
</reference>